<protein>
    <recommendedName>
        <fullName evidence="1">MOSC domain-containing protein</fullName>
    </recommendedName>
</protein>
<dbReference type="GO" id="GO:0030170">
    <property type="term" value="F:pyridoxal phosphate binding"/>
    <property type="evidence" value="ECO:0007669"/>
    <property type="project" value="InterPro"/>
</dbReference>
<dbReference type="PROSITE" id="PS51340">
    <property type="entry name" value="MOSC"/>
    <property type="match status" value="1"/>
</dbReference>
<reference evidence="2 3" key="1">
    <citation type="submission" date="2021-09" db="EMBL/GenBank/DDBJ databases">
        <title>Genomic insights and catalytic innovation underlie evolution of tropane alkaloids biosynthesis.</title>
        <authorList>
            <person name="Wang Y.-J."/>
            <person name="Tian T."/>
            <person name="Huang J.-P."/>
            <person name="Huang S.-X."/>
        </authorList>
    </citation>
    <scope>NUCLEOTIDE SEQUENCE [LARGE SCALE GENOMIC DNA]</scope>
    <source>
        <strain evidence="2">KIB-2018</strain>
        <tissue evidence="2">Leaf</tissue>
    </source>
</reference>
<gene>
    <name evidence="2" type="ORF">K2173_017848</name>
</gene>
<dbReference type="GO" id="GO:0030151">
    <property type="term" value="F:molybdenum ion binding"/>
    <property type="evidence" value="ECO:0007669"/>
    <property type="project" value="InterPro"/>
</dbReference>
<name>A0AAV8T2F7_9ROSI</name>
<accession>A0AAV8T2F7</accession>
<proteinExistence type="predicted"/>
<keyword evidence="3" id="KW-1185">Reference proteome</keyword>
<organism evidence="2 3">
    <name type="scientific">Erythroxylum novogranatense</name>
    <dbReference type="NCBI Taxonomy" id="1862640"/>
    <lineage>
        <taxon>Eukaryota</taxon>
        <taxon>Viridiplantae</taxon>
        <taxon>Streptophyta</taxon>
        <taxon>Embryophyta</taxon>
        <taxon>Tracheophyta</taxon>
        <taxon>Spermatophyta</taxon>
        <taxon>Magnoliopsida</taxon>
        <taxon>eudicotyledons</taxon>
        <taxon>Gunneridae</taxon>
        <taxon>Pentapetalae</taxon>
        <taxon>rosids</taxon>
        <taxon>fabids</taxon>
        <taxon>Malpighiales</taxon>
        <taxon>Erythroxylaceae</taxon>
        <taxon>Erythroxylum</taxon>
    </lineage>
</organism>
<dbReference type="GO" id="GO:0003824">
    <property type="term" value="F:catalytic activity"/>
    <property type="evidence" value="ECO:0007669"/>
    <property type="project" value="InterPro"/>
</dbReference>
<evidence type="ECO:0000259" key="1">
    <source>
        <dbReference type="PROSITE" id="PS51340"/>
    </source>
</evidence>
<dbReference type="Pfam" id="PF03473">
    <property type="entry name" value="MOSC"/>
    <property type="match status" value="1"/>
</dbReference>
<sequence>MRRWCICITDNYDCPLCLSLSKLLVKLLVVGVLCATNLVVSRSRVIKSPGMSPLKIPLKKPNNVAQGVSLWKWSGSALDEGNEAAECILVDGCEPFAEDLWKEFRINKLNFEGVKLCDRCKIPTIDINSGIAGPEPTKTLLTFRSDKILRPHVKPQGKVYFGQNLVWKDNSSVEKGKVVKAGDPVFVLKKYSSIAEVPAN</sequence>
<dbReference type="InterPro" id="IPR005302">
    <property type="entry name" value="MoCF_Sase_C"/>
</dbReference>
<evidence type="ECO:0000313" key="3">
    <source>
        <dbReference type="Proteomes" id="UP001159364"/>
    </source>
</evidence>
<dbReference type="EMBL" id="JAIWQS010000007">
    <property type="protein sequence ID" value="KAJ8760738.1"/>
    <property type="molecule type" value="Genomic_DNA"/>
</dbReference>
<dbReference type="PANTHER" id="PTHR14237">
    <property type="entry name" value="MOLYBDOPTERIN COFACTOR SULFURASE MOSC"/>
    <property type="match status" value="1"/>
</dbReference>
<dbReference type="Proteomes" id="UP001159364">
    <property type="component" value="Linkage Group LG07"/>
</dbReference>
<feature type="domain" description="MOSC" evidence="1">
    <location>
        <begin position="1"/>
        <end position="188"/>
    </location>
</feature>
<evidence type="ECO:0000313" key="2">
    <source>
        <dbReference type="EMBL" id="KAJ8760738.1"/>
    </source>
</evidence>
<comment type="caution">
    <text evidence="2">The sequence shown here is derived from an EMBL/GenBank/DDBJ whole genome shotgun (WGS) entry which is preliminary data.</text>
</comment>
<dbReference type="AlphaFoldDB" id="A0AAV8T2F7"/>
<dbReference type="PANTHER" id="PTHR14237:SF19">
    <property type="entry name" value="MITOCHONDRIAL AMIDOXIME REDUCING COMPONENT 1"/>
    <property type="match status" value="1"/>
</dbReference>